<feature type="domain" description="Non-reducing end beta-L-arabinofuranosidase-like GH127 middle" evidence="2">
    <location>
        <begin position="437"/>
        <end position="527"/>
    </location>
</feature>
<dbReference type="InterPro" id="IPR049049">
    <property type="entry name" value="Beta-AFase-like_GH127_C"/>
</dbReference>
<dbReference type="Pfam" id="PF20736">
    <property type="entry name" value="Glyco_hydro127M"/>
    <property type="match status" value="1"/>
</dbReference>
<dbReference type="InterPro" id="IPR049174">
    <property type="entry name" value="Beta-AFase-like"/>
</dbReference>
<evidence type="ECO:0000259" key="3">
    <source>
        <dbReference type="Pfam" id="PF20737"/>
    </source>
</evidence>
<accession>A0ABZ1CD22</accession>
<evidence type="ECO:0000259" key="2">
    <source>
        <dbReference type="Pfam" id="PF20736"/>
    </source>
</evidence>
<reference evidence="4 5" key="2">
    <citation type="submission" date="2023-12" db="EMBL/GenBank/DDBJ databases">
        <title>Description of an unclassified Opitutus bacterium of Verrucomicrobiota.</title>
        <authorList>
            <person name="Zhang D.-F."/>
        </authorList>
    </citation>
    <scope>NUCLEOTIDE SEQUENCE [LARGE SCALE GENOMIC DNA]</scope>
    <source>
        <strain evidence="4 5">WL0086</strain>
    </source>
</reference>
<dbReference type="EMBL" id="CP139781">
    <property type="protein sequence ID" value="WRQ89577.1"/>
    <property type="molecule type" value="Genomic_DNA"/>
</dbReference>
<feature type="domain" description="Non-reducing end beta-L-arabinofuranosidase-like GH127 catalytic" evidence="1">
    <location>
        <begin position="11"/>
        <end position="425"/>
    </location>
</feature>
<organism evidence="4 5">
    <name type="scientific">Actomonas aquatica</name>
    <dbReference type="NCBI Taxonomy" id="2866162"/>
    <lineage>
        <taxon>Bacteria</taxon>
        <taxon>Pseudomonadati</taxon>
        <taxon>Verrucomicrobiota</taxon>
        <taxon>Opitutia</taxon>
        <taxon>Opitutales</taxon>
        <taxon>Opitutaceae</taxon>
        <taxon>Actomonas</taxon>
    </lineage>
</organism>
<dbReference type="RefSeq" id="WP_221029737.1">
    <property type="nucleotide sequence ID" value="NZ_CP139781.1"/>
</dbReference>
<proteinExistence type="predicted"/>
<keyword evidence="4" id="KW-0378">Hydrolase</keyword>
<evidence type="ECO:0000313" key="4">
    <source>
        <dbReference type="EMBL" id="WRQ89577.1"/>
    </source>
</evidence>
<dbReference type="Pfam" id="PF07944">
    <property type="entry name" value="Beta-AFase-like_GH127_cat"/>
    <property type="match status" value="1"/>
</dbReference>
<dbReference type="Pfam" id="PF20737">
    <property type="entry name" value="Glyco_hydro127C"/>
    <property type="match status" value="1"/>
</dbReference>
<dbReference type="GO" id="GO:0016787">
    <property type="term" value="F:hydrolase activity"/>
    <property type="evidence" value="ECO:0007669"/>
    <property type="project" value="UniProtKB-KW"/>
</dbReference>
<sequence>MPTPTALPLPSVRFTGGLWHDRIQLIREVTLPRQWQALNDAIPDAPPSRAVRNLRIAAGCEDGEHYGLCFQDSDLAKWTEAASYRIALAPNEAMARALDEVVALYVAAQDDDGYLHTYTQLRAPDQRWTNLRDLHELYCAGHLIEAAVAHHEATGSRDLLEVGIKFADLLVRTFGYGEGQLRAYPGHPEVELALVRLAAATGDGRYLDLAEFFVRTRGSEEPKYFAEEAERRGEAEPPIYVHGDDQAYWQAHRPPPDQAEPRGHAVRAMYLYAAMADLARERGDAGLAASCRRLWDDMVARHLYIIGGVGSDGPGGEKFSAPYDLPDDRSYAETCAAIGLVFWARRMLDLELDARYTEVLERALYNNVLAGISLDGCHYFYVNPLATQPRETHRRYDCRMVKTQRVPWFGCACCPPNVARLLGSLGQYAVSRTERGLALHLFAALSIKWEGWTLRLETDYPWSGSVEIKVESAPTGVSELAWRASGPTQGASWTLNGAALDATPTQGYLRVAREWQTGDVLAAELPLPVQRMRAHPSLTAAAGRVALQRGPLVYAVEEIDHGPELSSLGVTRSAALEATVPADAPWAGVVTIGGEAVREAAGSELYHADKLAERETTTLRAVPYAWWGNRGEGEMRIWIRDYES</sequence>
<feature type="domain" description="Non-reducing end beta-L-arabinofuranosidase-like GH127 C-terminal" evidence="3">
    <location>
        <begin position="529"/>
        <end position="640"/>
    </location>
</feature>
<keyword evidence="5" id="KW-1185">Reference proteome</keyword>
<evidence type="ECO:0000259" key="1">
    <source>
        <dbReference type="Pfam" id="PF07944"/>
    </source>
</evidence>
<name>A0ABZ1CD22_9BACT</name>
<dbReference type="InterPro" id="IPR008928">
    <property type="entry name" value="6-hairpin_glycosidase_sf"/>
</dbReference>
<reference evidence="4 5" key="1">
    <citation type="submission" date="2021-08" db="EMBL/GenBank/DDBJ databases">
        <authorList>
            <person name="Zhang D."/>
            <person name="Zhang A."/>
            <person name="Wang L."/>
        </authorList>
    </citation>
    <scope>NUCLEOTIDE SEQUENCE [LARGE SCALE GENOMIC DNA]</scope>
    <source>
        <strain evidence="4 5">WL0086</strain>
    </source>
</reference>
<dbReference type="PANTHER" id="PTHR43465">
    <property type="entry name" value="DUF1680 DOMAIN PROTEIN (AFU_ORTHOLOGUE AFUA_1G08910)"/>
    <property type="match status" value="1"/>
</dbReference>
<evidence type="ECO:0000313" key="5">
    <source>
        <dbReference type="Proteomes" id="UP000738431"/>
    </source>
</evidence>
<dbReference type="InterPro" id="IPR012878">
    <property type="entry name" value="Beta-AFase-like_GH127_cat"/>
</dbReference>
<gene>
    <name evidence="4" type="ORF">K1X11_009165</name>
</gene>
<dbReference type="PANTHER" id="PTHR43465:SF2">
    <property type="entry name" value="DUF1680 DOMAIN PROTEIN (AFU_ORTHOLOGUE AFUA_1G08910)"/>
    <property type="match status" value="1"/>
</dbReference>
<dbReference type="Proteomes" id="UP000738431">
    <property type="component" value="Chromosome"/>
</dbReference>
<dbReference type="SUPFAM" id="SSF48208">
    <property type="entry name" value="Six-hairpin glycosidases"/>
    <property type="match status" value="1"/>
</dbReference>
<protein>
    <submittedName>
        <fullName evidence="4">Glycoside hydrolase family 127 protein</fullName>
    </submittedName>
</protein>
<dbReference type="InterPro" id="IPR049046">
    <property type="entry name" value="Beta-AFase-like_GH127_middle"/>
</dbReference>